<evidence type="ECO:0000313" key="1">
    <source>
        <dbReference type="EMBL" id="ATI80679.1"/>
    </source>
</evidence>
<dbReference type="AlphaFoldDB" id="A0A291N008"/>
<keyword evidence="1" id="KW-0378">Hydrolase</keyword>
<dbReference type="PANTHER" id="PTHR39456:SF1">
    <property type="entry name" value="METAL-DEPENDENT HYDROLASE"/>
    <property type="match status" value="1"/>
</dbReference>
<dbReference type="EMBL" id="CP023741">
    <property type="protein sequence ID" value="ATI80679.1"/>
    <property type="molecule type" value="Genomic_DNA"/>
</dbReference>
<evidence type="ECO:0000313" key="2">
    <source>
        <dbReference type="Proteomes" id="UP000219422"/>
    </source>
</evidence>
<dbReference type="InterPro" id="IPR016516">
    <property type="entry name" value="UCP07580"/>
</dbReference>
<accession>A0A291N008</accession>
<proteinExistence type="predicted"/>
<dbReference type="Proteomes" id="UP000219422">
    <property type="component" value="Chromosome"/>
</dbReference>
<organism evidence="1 2">
    <name type="scientific">Sphingobium yanoikuyae</name>
    <name type="common">Sphingomonas yanoikuyae</name>
    <dbReference type="NCBI Taxonomy" id="13690"/>
    <lineage>
        <taxon>Bacteria</taxon>
        <taxon>Pseudomonadati</taxon>
        <taxon>Pseudomonadota</taxon>
        <taxon>Alphaproteobacteria</taxon>
        <taxon>Sphingomonadales</taxon>
        <taxon>Sphingomonadaceae</taxon>
        <taxon>Sphingobium</taxon>
    </lineage>
</organism>
<sequence length="356" mass="41422">MPLCGRAPIAAHRYEMVALSYPSPCSRHSTRLDPGREAVGVIHHSRDPMADLCDRSLWLWYDAVSYTGSREEYMPMIVRYPRIDYSKIRAHWAPNIAFAQHQNATSIIPAPVEPWLIKVLQKAMTHLPEGKDRLRENMAAFIGQESQHFRQHRMFNKVIAAQGYPALADFEQQLADDLDAFYRKKSLKFMLAYADGFESLGAVQGGIWFGRMDGLLEGADPNAVALWKWHMAEEFEHREVCFQIYHAIYSHGLWSKIWNGYFYRVYGCVYAMAHLQGYMGRMFAYMVKQDRQAMTVEQQAAFDHDIKALKRFQTRVFFPQLLKNFLPWYNPGRKATPPGLFDYLRQYEKRGQEVEA</sequence>
<reference evidence="1 2" key="1">
    <citation type="submission" date="2017-10" db="EMBL/GenBank/DDBJ databases">
        <title>Sphingobium yanoikuyae S72.</title>
        <authorList>
            <person name="Sanchez E."/>
            <person name="Bustos P."/>
            <person name="Mendoza P."/>
            <person name="Guo X."/>
            <person name="Mendoza A."/>
        </authorList>
    </citation>
    <scope>NUCLEOTIDE SEQUENCE [LARGE SCALE GENOMIC DNA]</scope>
    <source>
        <strain evidence="1 2">S72</strain>
    </source>
</reference>
<gene>
    <name evidence="1" type="ORF">A6768_12215</name>
</gene>
<name>A0A291N008_SPHYA</name>
<dbReference type="PANTHER" id="PTHR39456">
    <property type="entry name" value="METAL-DEPENDENT HYDROLASE"/>
    <property type="match status" value="1"/>
</dbReference>
<dbReference type="Pfam" id="PF10118">
    <property type="entry name" value="Metal_hydrol"/>
    <property type="match status" value="1"/>
</dbReference>
<dbReference type="KEGG" id="sya:A6768_12215"/>
<dbReference type="GO" id="GO:0016787">
    <property type="term" value="F:hydrolase activity"/>
    <property type="evidence" value="ECO:0007669"/>
    <property type="project" value="UniProtKB-KW"/>
</dbReference>
<protein>
    <submittedName>
        <fullName evidence="1">Metal-dependent hydrolase</fullName>
    </submittedName>
</protein>